<reference evidence="5 6" key="1">
    <citation type="submission" date="2022-07" db="EMBL/GenBank/DDBJ databases">
        <title>Methylomonas rivi sp. nov., Methylomonas rosea sp. nov., Methylomonas aureus sp. nov. and Methylomonas subterranea sp. nov., four novel methanotrophs isolated from a freshwater creek and the deep terrestrial subsurface.</title>
        <authorList>
            <person name="Abin C."/>
            <person name="Sankaranarayanan K."/>
            <person name="Garner C."/>
            <person name="Sindelar R."/>
            <person name="Kotary K."/>
            <person name="Garner R."/>
            <person name="Barclay S."/>
            <person name="Lawson P."/>
            <person name="Krumholz L."/>
        </authorList>
    </citation>
    <scope>NUCLEOTIDE SEQUENCE [LARGE SCALE GENOMIC DNA]</scope>
    <source>
        <strain evidence="5 6">SURF-2</strain>
    </source>
</reference>
<comment type="caution">
    <text evidence="5">The sequence shown here is derived from an EMBL/GenBank/DDBJ whole genome shotgun (WGS) entry which is preliminary data.</text>
</comment>
<sequence>MKATSFLMFSVVWLMLIGLSYYYQAEDDKKFGQKIAYKQAEMFFQHIVLMRKWNSEHGGVYVPITERTQPNPYLKTPARDIITSEGQKLTLINPALMTRQLAEMERGDSGIRFHITSLEPIRPDNQADDWEITALQAFNQGQKTYQEVSDIGGQRFYRYMGPLILEEPCMKCHDAPGNKVGDIRGGISVSIPSATIDDIIFLRLQWLRQSHLLISAIGLMALLLAYWAQVRLSKRLTKARSHLQLAYLDALTLLPNRRYYDAFVRREWKRATRHHYPLSMVMIDIDFFKAYNDNLGHVEGDQCLRQVARTLRHYFRRSGDLIARYGGEEFCVVAACDSMQIMQLAEILRMAVEGMKLPHPDSKISQYVTISLGVATLIPRENVEFGDLLLHADRALYDAKHSGRNRVEKYQGQAAE</sequence>
<keyword evidence="5" id="KW-0548">Nucleotidyltransferase</keyword>
<dbReference type="CDD" id="cd01949">
    <property type="entry name" value="GGDEF"/>
    <property type="match status" value="1"/>
</dbReference>
<evidence type="ECO:0000256" key="3">
    <source>
        <dbReference type="SAM" id="Phobius"/>
    </source>
</evidence>
<dbReference type="InterPro" id="IPR043128">
    <property type="entry name" value="Rev_trsase/Diguanyl_cyclase"/>
</dbReference>
<dbReference type="Gene3D" id="3.30.70.270">
    <property type="match status" value="1"/>
</dbReference>
<evidence type="ECO:0000313" key="6">
    <source>
        <dbReference type="Proteomes" id="UP001524499"/>
    </source>
</evidence>
<gene>
    <name evidence="5" type="ORF">NP590_02565</name>
</gene>
<accession>A0ABT1TD02</accession>
<comment type="catalytic activity">
    <reaction evidence="2">
        <text>2 GTP = 3',3'-c-di-GMP + 2 diphosphate</text>
        <dbReference type="Rhea" id="RHEA:24898"/>
        <dbReference type="ChEBI" id="CHEBI:33019"/>
        <dbReference type="ChEBI" id="CHEBI:37565"/>
        <dbReference type="ChEBI" id="CHEBI:58805"/>
        <dbReference type="EC" id="2.7.7.65"/>
    </reaction>
</comment>
<protein>
    <recommendedName>
        <fullName evidence="1">diguanylate cyclase</fullName>
        <ecNumber evidence="1">2.7.7.65</ecNumber>
    </recommendedName>
</protein>
<dbReference type="Gene3D" id="3.30.450.290">
    <property type="match status" value="1"/>
</dbReference>
<dbReference type="EMBL" id="JANIBJ010000003">
    <property type="protein sequence ID" value="MCQ8102977.1"/>
    <property type="molecule type" value="Genomic_DNA"/>
</dbReference>
<name>A0ABT1TD02_9GAMM</name>
<dbReference type="SMART" id="SM00267">
    <property type="entry name" value="GGDEF"/>
    <property type="match status" value="1"/>
</dbReference>
<dbReference type="PANTHER" id="PTHR45138:SF9">
    <property type="entry name" value="DIGUANYLATE CYCLASE DGCM-RELATED"/>
    <property type="match status" value="1"/>
</dbReference>
<keyword evidence="3" id="KW-0812">Transmembrane</keyword>
<dbReference type="Pfam" id="PF00990">
    <property type="entry name" value="GGDEF"/>
    <property type="match status" value="1"/>
</dbReference>
<dbReference type="EC" id="2.7.7.65" evidence="1"/>
<feature type="transmembrane region" description="Helical" evidence="3">
    <location>
        <begin position="211"/>
        <end position="228"/>
    </location>
</feature>
<keyword evidence="6" id="KW-1185">Reference proteome</keyword>
<dbReference type="InterPro" id="IPR021796">
    <property type="entry name" value="Tll0287-like_dom"/>
</dbReference>
<evidence type="ECO:0000259" key="4">
    <source>
        <dbReference type="PROSITE" id="PS50887"/>
    </source>
</evidence>
<dbReference type="SUPFAM" id="SSF55073">
    <property type="entry name" value="Nucleotide cyclase"/>
    <property type="match status" value="1"/>
</dbReference>
<keyword evidence="5" id="KW-0808">Transferase</keyword>
<organism evidence="5 6">
    <name type="scientific">Methylomonas subterranea</name>
    <dbReference type="NCBI Taxonomy" id="2952225"/>
    <lineage>
        <taxon>Bacteria</taxon>
        <taxon>Pseudomonadati</taxon>
        <taxon>Pseudomonadota</taxon>
        <taxon>Gammaproteobacteria</taxon>
        <taxon>Methylococcales</taxon>
        <taxon>Methylococcaceae</taxon>
        <taxon>Methylomonas</taxon>
    </lineage>
</organism>
<feature type="transmembrane region" description="Helical" evidence="3">
    <location>
        <begin position="6"/>
        <end position="23"/>
    </location>
</feature>
<dbReference type="Pfam" id="PF11845">
    <property type="entry name" value="Tll0287-like"/>
    <property type="match status" value="1"/>
</dbReference>
<evidence type="ECO:0000256" key="2">
    <source>
        <dbReference type="ARBA" id="ARBA00034247"/>
    </source>
</evidence>
<evidence type="ECO:0000256" key="1">
    <source>
        <dbReference type="ARBA" id="ARBA00012528"/>
    </source>
</evidence>
<dbReference type="PANTHER" id="PTHR45138">
    <property type="entry name" value="REGULATORY COMPONENTS OF SENSORY TRANSDUCTION SYSTEM"/>
    <property type="match status" value="1"/>
</dbReference>
<dbReference type="InterPro" id="IPR000160">
    <property type="entry name" value="GGDEF_dom"/>
</dbReference>
<keyword evidence="3" id="KW-1133">Transmembrane helix</keyword>
<dbReference type="InterPro" id="IPR029787">
    <property type="entry name" value="Nucleotide_cyclase"/>
</dbReference>
<dbReference type="Proteomes" id="UP001524499">
    <property type="component" value="Unassembled WGS sequence"/>
</dbReference>
<feature type="domain" description="GGDEF" evidence="4">
    <location>
        <begin position="276"/>
        <end position="412"/>
    </location>
</feature>
<dbReference type="InterPro" id="IPR050469">
    <property type="entry name" value="Diguanylate_Cyclase"/>
</dbReference>
<evidence type="ECO:0000313" key="5">
    <source>
        <dbReference type="EMBL" id="MCQ8102977.1"/>
    </source>
</evidence>
<dbReference type="PROSITE" id="PS50887">
    <property type="entry name" value="GGDEF"/>
    <property type="match status" value="1"/>
</dbReference>
<keyword evidence="3" id="KW-0472">Membrane</keyword>
<dbReference type="GO" id="GO:0052621">
    <property type="term" value="F:diguanylate cyclase activity"/>
    <property type="evidence" value="ECO:0007669"/>
    <property type="project" value="UniProtKB-EC"/>
</dbReference>
<dbReference type="RefSeq" id="WP_256600621.1">
    <property type="nucleotide sequence ID" value="NZ_JANIBJ010000003.1"/>
</dbReference>
<dbReference type="NCBIfam" id="TIGR00254">
    <property type="entry name" value="GGDEF"/>
    <property type="match status" value="1"/>
</dbReference>
<proteinExistence type="predicted"/>